<keyword evidence="2 5" id="KW-0378">Hydrolase</keyword>
<feature type="chain" id="PRO_5046839083" evidence="3">
    <location>
        <begin position="29"/>
        <end position="319"/>
    </location>
</feature>
<sequence>MKNNCTMMCLFVTVSMALSVGVGKVANADDPQQPKPTFENVSYGEHRKQKLHFWQVESESPTPLVFYIHGGGWRGGDPQDKNLMNMLPSILKAGISVVSVQYRYIKDAEAQGIMPPVKAPMEDAARALQFVRSKASQWNIDPERIGACGGSAGGCTSLWLAFHDDLADPESEDPIARQSTRLFCSATIRPQTSLDPKQMKEWTPNSKYGSHAFGIYKPGEPKSQLDFPAFLARRDEILDWINAYSPYALVTSDDPPTYMFYSNKPAIGKKQGDPTHTANFGVKLQERLNAVGVESELFYPGAPDAKHKTVQAYLIDRLK</sequence>
<dbReference type="RefSeq" id="WP_283434715.1">
    <property type="nucleotide sequence ID" value="NZ_FXUG01000016.1"/>
</dbReference>
<dbReference type="Gene3D" id="3.40.50.1820">
    <property type="entry name" value="alpha/beta hydrolase"/>
    <property type="match status" value="1"/>
</dbReference>
<dbReference type="InterPro" id="IPR029058">
    <property type="entry name" value="AB_hydrolase_fold"/>
</dbReference>
<proteinExistence type="inferred from homology"/>
<evidence type="ECO:0000256" key="2">
    <source>
        <dbReference type="ARBA" id="ARBA00022801"/>
    </source>
</evidence>
<dbReference type="PANTHER" id="PTHR48081:SF30">
    <property type="entry name" value="ACETYL-HYDROLASE LIPR-RELATED"/>
    <property type="match status" value="1"/>
</dbReference>
<evidence type="ECO:0000313" key="5">
    <source>
        <dbReference type="EMBL" id="SMP73247.1"/>
    </source>
</evidence>
<evidence type="ECO:0000256" key="3">
    <source>
        <dbReference type="SAM" id="SignalP"/>
    </source>
</evidence>
<reference evidence="5 6" key="1">
    <citation type="submission" date="2017-05" db="EMBL/GenBank/DDBJ databases">
        <authorList>
            <person name="Varghese N."/>
            <person name="Submissions S."/>
        </authorList>
    </citation>
    <scope>NUCLEOTIDE SEQUENCE [LARGE SCALE GENOMIC DNA]</scope>
    <source>
        <strain evidence="5 6">DSM 25457</strain>
    </source>
</reference>
<evidence type="ECO:0000313" key="6">
    <source>
        <dbReference type="Proteomes" id="UP001158067"/>
    </source>
</evidence>
<gene>
    <name evidence="5" type="ORF">SAMN06265222_11667</name>
</gene>
<dbReference type="Proteomes" id="UP001158067">
    <property type="component" value="Unassembled WGS sequence"/>
</dbReference>
<name>A0ABY1QK53_9BACT</name>
<dbReference type="InterPro" id="IPR050300">
    <property type="entry name" value="GDXG_lipolytic_enzyme"/>
</dbReference>
<evidence type="ECO:0000256" key="1">
    <source>
        <dbReference type="ARBA" id="ARBA00010515"/>
    </source>
</evidence>
<dbReference type="PANTHER" id="PTHR48081">
    <property type="entry name" value="AB HYDROLASE SUPERFAMILY PROTEIN C4A8.06C"/>
    <property type="match status" value="1"/>
</dbReference>
<dbReference type="GO" id="GO:0016787">
    <property type="term" value="F:hydrolase activity"/>
    <property type="evidence" value="ECO:0007669"/>
    <property type="project" value="UniProtKB-KW"/>
</dbReference>
<dbReference type="Pfam" id="PF20434">
    <property type="entry name" value="BD-FAE"/>
    <property type="match status" value="1"/>
</dbReference>
<keyword evidence="3" id="KW-0732">Signal</keyword>
<feature type="domain" description="BD-FAE-like" evidence="4">
    <location>
        <begin position="57"/>
        <end position="264"/>
    </location>
</feature>
<organism evidence="5 6">
    <name type="scientific">Neorhodopirellula lusitana</name>
    <dbReference type="NCBI Taxonomy" id="445327"/>
    <lineage>
        <taxon>Bacteria</taxon>
        <taxon>Pseudomonadati</taxon>
        <taxon>Planctomycetota</taxon>
        <taxon>Planctomycetia</taxon>
        <taxon>Pirellulales</taxon>
        <taxon>Pirellulaceae</taxon>
        <taxon>Neorhodopirellula</taxon>
    </lineage>
</organism>
<feature type="signal peptide" evidence="3">
    <location>
        <begin position="1"/>
        <end position="28"/>
    </location>
</feature>
<dbReference type="InterPro" id="IPR049492">
    <property type="entry name" value="BD-FAE-like_dom"/>
</dbReference>
<evidence type="ECO:0000259" key="4">
    <source>
        <dbReference type="Pfam" id="PF20434"/>
    </source>
</evidence>
<keyword evidence="6" id="KW-1185">Reference proteome</keyword>
<comment type="similarity">
    <text evidence="1">Belongs to the 'GDXG' lipolytic enzyme family.</text>
</comment>
<dbReference type="SUPFAM" id="SSF53474">
    <property type="entry name" value="alpha/beta-Hydrolases"/>
    <property type="match status" value="1"/>
</dbReference>
<comment type="caution">
    <text evidence="5">The sequence shown here is derived from an EMBL/GenBank/DDBJ whole genome shotgun (WGS) entry which is preliminary data.</text>
</comment>
<dbReference type="EMBL" id="FXUG01000016">
    <property type="protein sequence ID" value="SMP73247.1"/>
    <property type="molecule type" value="Genomic_DNA"/>
</dbReference>
<accession>A0ABY1QK53</accession>
<protein>
    <submittedName>
        <fullName evidence="5">Alpha/beta hydrolase fold</fullName>
    </submittedName>
</protein>